<dbReference type="Proteomes" id="UP000198847">
    <property type="component" value="Unassembled WGS sequence"/>
</dbReference>
<dbReference type="PROSITE" id="PS00588">
    <property type="entry name" value="FLAGELLA_BB_ROD"/>
    <property type="match status" value="1"/>
</dbReference>
<dbReference type="RefSeq" id="WP_091743783.1">
    <property type="nucleotide sequence ID" value="NZ_FODY01000002.1"/>
</dbReference>
<dbReference type="Pfam" id="PF22692">
    <property type="entry name" value="LlgE_F_G_D1"/>
    <property type="match status" value="1"/>
</dbReference>
<comment type="similarity">
    <text evidence="1 2">Belongs to the flagella basal body rod proteins family.</text>
</comment>
<keyword evidence="6" id="KW-0282">Flagellum</keyword>
<keyword evidence="6" id="KW-0969">Cilium</keyword>
<keyword evidence="6" id="KW-0966">Cell projection</keyword>
<feature type="domain" description="Flagellar hook protein FlgE/F/G-like D1" evidence="5">
    <location>
        <begin position="92"/>
        <end position="155"/>
    </location>
</feature>
<sequence>MIRGIYTAASGMVAESLRTDTIANNLANVNTAGYKKDVAISKDFRSMYIQRINDGTDAPVIGNMGVGSVIDEIAPIHSAGPMVQTGNTFDLAIDGQGYFTVDTPNGVRYTRNGSFTRNALGELVTQDGYRVLGQNGPLRVNGDKVAVSGDGQVSVDGMVTGSLQLVNFADEKQLTKEGSSLYVAAAGAQTSPMEGIARQGVVEQSNVNAVSEMVNMIAGYRAYETNAKAVQAQDELLDKAVNEVAKV</sequence>
<dbReference type="InterPro" id="IPR019776">
    <property type="entry name" value="Flagellar_basal_body_rod_CS"/>
</dbReference>
<dbReference type="OrthoDB" id="9804559at2"/>
<dbReference type="EMBL" id="FODY01000002">
    <property type="protein sequence ID" value="SEO44693.1"/>
    <property type="molecule type" value="Genomic_DNA"/>
</dbReference>
<dbReference type="STRING" id="112903.SAMN04490178_10264"/>
<dbReference type="Pfam" id="PF06429">
    <property type="entry name" value="Flg_bbr_C"/>
    <property type="match status" value="1"/>
</dbReference>
<dbReference type="AlphaFoldDB" id="A0A1H8PT20"/>
<dbReference type="InterPro" id="IPR012836">
    <property type="entry name" value="FlgF"/>
</dbReference>
<dbReference type="SUPFAM" id="SSF117143">
    <property type="entry name" value="Flagellar hook protein flgE"/>
    <property type="match status" value="1"/>
</dbReference>
<dbReference type="GO" id="GO:0030694">
    <property type="term" value="C:bacterial-type flagellum basal body, rod"/>
    <property type="evidence" value="ECO:0007669"/>
    <property type="project" value="InterPro"/>
</dbReference>
<evidence type="ECO:0000313" key="7">
    <source>
        <dbReference type="Proteomes" id="UP000198847"/>
    </source>
</evidence>
<accession>A0A1H8PT20</accession>
<reference evidence="6 7" key="1">
    <citation type="submission" date="2016-10" db="EMBL/GenBank/DDBJ databases">
        <authorList>
            <person name="de Groot N.N."/>
        </authorList>
    </citation>
    <scope>NUCLEOTIDE SEQUENCE [LARGE SCALE GENOMIC DNA]</scope>
    <source>
        <strain evidence="6 7">DSM 13305</strain>
    </source>
</reference>
<keyword evidence="2" id="KW-0975">Bacterial flagellum</keyword>
<dbReference type="InterPro" id="IPR001444">
    <property type="entry name" value="Flag_bb_rod_N"/>
</dbReference>
<evidence type="ECO:0000313" key="6">
    <source>
        <dbReference type="EMBL" id="SEO44693.1"/>
    </source>
</evidence>
<evidence type="ECO:0000259" key="4">
    <source>
        <dbReference type="Pfam" id="PF06429"/>
    </source>
</evidence>
<evidence type="ECO:0000259" key="5">
    <source>
        <dbReference type="Pfam" id="PF22692"/>
    </source>
</evidence>
<dbReference type="PANTHER" id="PTHR30435">
    <property type="entry name" value="FLAGELLAR PROTEIN"/>
    <property type="match status" value="1"/>
</dbReference>
<comment type="subcellular location">
    <subcellularLocation>
        <location evidence="2">Bacterial flagellum basal body</location>
    </subcellularLocation>
</comment>
<dbReference type="NCBIfam" id="TIGR03506">
    <property type="entry name" value="FlgEFG_subfam"/>
    <property type="match status" value="1"/>
</dbReference>
<dbReference type="Pfam" id="PF00460">
    <property type="entry name" value="Flg_bb_rod"/>
    <property type="match status" value="1"/>
</dbReference>
<feature type="domain" description="Flagellar basal-body/hook protein C-terminal" evidence="4">
    <location>
        <begin position="198"/>
        <end position="242"/>
    </location>
</feature>
<dbReference type="GO" id="GO:0071978">
    <property type="term" value="P:bacterial-type flagellum-dependent swarming motility"/>
    <property type="evidence" value="ECO:0007669"/>
    <property type="project" value="TreeGrafter"/>
</dbReference>
<dbReference type="NCBIfam" id="TIGR02490">
    <property type="entry name" value="flgF"/>
    <property type="match status" value="1"/>
</dbReference>
<evidence type="ECO:0000256" key="2">
    <source>
        <dbReference type="RuleBase" id="RU362116"/>
    </source>
</evidence>
<protein>
    <submittedName>
        <fullName evidence="6">Flagellar basal-body rod protein FlgG</fullName>
    </submittedName>
</protein>
<organism evidence="6 7">
    <name type="scientific">Propionispora vibrioides</name>
    <dbReference type="NCBI Taxonomy" id="112903"/>
    <lineage>
        <taxon>Bacteria</taxon>
        <taxon>Bacillati</taxon>
        <taxon>Bacillota</taxon>
        <taxon>Negativicutes</taxon>
        <taxon>Selenomonadales</taxon>
        <taxon>Sporomusaceae</taxon>
        <taxon>Propionispora</taxon>
    </lineage>
</organism>
<feature type="domain" description="Flagellar basal body rod protein N-terminal" evidence="3">
    <location>
        <begin position="5"/>
        <end position="35"/>
    </location>
</feature>
<proteinExistence type="inferred from homology"/>
<evidence type="ECO:0000256" key="1">
    <source>
        <dbReference type="ARBA" id="ARBA00009677"/>
    </source>
</evidence>
<gene>
    <name evidence="6" type="ORF">SAMN04490178_10264</name>
</gene>
<keyword evidence="7" id="KW-1185">Reference proteome</keyword>
<dbReference type="InterPro" id="IPR053967">
    <property type="entry name" value="LlgE_F_G-like_D1"/>
</dbReference>
<name>A0A1H8PT20_9FIRM</name>
<evidence type="ECO:0000259" key="3">
    <source>
        <dbReference type="Pfam" id="PF00460"/>
    </source>
</evidence>
<dbReference type="PANTHER" id="PTHR30435:SF19">
    <property type="entry name" value="FLAGELLAR BASAL-BODY ROD PROTEIN FLGG"/>
    <property type="match status" value="1"/>
</dbReference>
<dbReference type="InterPro" id="IPR037925">
    <property type="entry name" value="FlgE/F/G-like"/>
</dbReference>
<dbReference type="InterPro" id="IPR010930">
    <property type="entry name" value="Flg_bb/hook_C_dom"/>
</dbReference>
<dbReference type="InterPro" id="IPR020013">
    <property type="entry name" value="Flagellar_FlgE/F/G"/>
</dbReference>